<feature type="region of interest" description="Disordered" evidence="1">
    <location>
        <begin position="110"/>
        <end position="141"/>
    </location>
</feature>
<gene>
    <name evidence="2" type="ORF">A4X13_0g8096</name>
</gene>
<feature type="non-terminal residue" evidence="2">
    <location>
        <position position="211"/>
    </location>
</feature>
<reference evidence="2" key="1">
    <citation type="submission" date="2016-04" db="EMBL/GenBank/DDBJ databases">
        <authorList>
            <person name="Nguyen H.D."/>
            <person name="Samba Siva P."/>
            <person name="Cullis J."/>
            <person name="Levesque C.A."/>
            <person name="Hambleton S."/>
        </authorList>
    </citation>
    <scope>NUCLEOTIDE SEQUENCE</scope>
    <source>
        <strain evidence="2">DAOMC 236416</strain>
    </source>
</reference>
<dbReference type="Proteomes" id="UP000077521">
    <property type="component" value="Unassembled WGS sequence"/>
</dbReference>
<keyword evidence="3" id="KW-1185">Reference proteome</keyword>
<dbReference type="AlphaFoldDB" id="A0A8T8SGG0"/>
<sequence>MYDDMVGSSTWRTTTPFFSLVAYDDAQAAERRNMDPSSGRTEMEPLSPIMEVSAEGSASAVSEAGSRLDYDMTAPQAEMSWYAPLRPMTSPARNSEDLIDLSADATNPFIGFRPAPPRRAEQSSTTPGQNPSVRHARQSTPLPTEDLKFLVGAGFRLEDPALTSVLQDPGAVSALAQYVQQALVVQEKALSAESTVQPSREGRREGSMVTF</sequence>
<dbReference type="EMBL" id="LWDF02001246">
    <property type="protein sequence ID" value="KAE8239727.1"/>
    <property type="molecule type" value="Genomic_DNA"/>
</dbReference>
<evidence type="ECO:0000256" key="1">
    <source>
        <dbReference type="SAM" id="MobiDB-lite"/>
    </source>
</evidence>
<proteinExistence type="predicted"/>
<protein>
    <submittedName>
        <fullName evidence="2">Uncharacterized protein</fullName>
    </submittedName>
</protein>
<name>A0A8T8SGG0_9BASI</name>
<comment type="caution">
    <text evidence="2">The sequence shown here is derived from an EMBL/GenBank/DDBJ whole genome shotgun (WGS) entry which is preliminary data.</text>
</comment>
<accession>A0A8T8SGG0</accession>
<feature type="compositionally biased region" description="Basic and acidic residues" evidence="1">
    <location>
        <begin position="200"/>
        <end position="211"/>
    </location>
</feature>
<evidence type="ECO:0000313" key="3">
    <source>
        <dbReference type="Proteomes" id="UP000077521"/>
    </source>
</evidence>
<evidence type="ECO:0000313" key="2">
    <source>
        <dbReference type="EMBL" id="KAE8239727.1"/>
    </source>
</evidence>
<feature type="region of interest" description="Disordered" evidence="1">
    <location>
        <begin position="191"/>
        <end position="211"/>
    </location>
</feature>
<reference evidence="2" key="2">
    <citation type="journal article" date="2019" name="IMA Fungus">
        <title>Genome sequencing and comparison of five Tilletia species to identify candidate genes for the detection of regulated species infecting wheat.</title>
        <authorList>
            <person name="Nguyen H.D.T."/>
            <person name="Sultana T."/>
            <person name="Kesanakurti P."/>
            <person name="Hambleton S."/>
        </authorList>
    </citation>
    <scope>NUCLEOTIDE SEQUENCE</scope>
    <source>
        <strain evidence="2">DAOMC 236416</strain>
    </source>
</reference>
<feature type="compositionally biased region" description="Polar residues" evidence="1">
    <location>
        <begin position="122"/>
        <end position="141"/>
    </location>
</feature>
<organism evidence="2 3">
    <name type="scientific">Tilletia indica</name>
    <dbReference type="NCBI Taxonomy" id="43049"/>
    <lineage>
        <taxon>Eukaryota</taxon>
        <taxon>Fungi</taxon>
        <taxon>Dikarya</taxon>
        <taxon>Basidiomycota</taxon>
        <taxon>Ustilaginomycotina</taxon>
        <taxon>Exobasidiomycetes</taxon>
        <taxon>Tilletiales</taxon>
        <taxon>Tilletiaceae</taxon>
        <taxon>Tilletia</taxon>
    </lineage>
</organism>